<evidence type="ECO:0000313" key="2">
    <source>
        <dbReference type="EMBL" id="PYF76980.1"/>
    </source>
</evidence>
<dbReference type="Pfam" id="PF13302">
    <property type="entry name" value="Acetyltransf_3"/>
    <property type="match status" value="1"/>
</dbReference>
<accession>A0A318UN73</accession>
<keyword evidence="2" id="KW-0808">Transferase</keyword>
<dbReference type="RefSeq" id="WP_110827070.1">
    <property type="nucleotide sequence ID" value="NZ_QKLU01000001.1"/>
</dbReference>
<sequence length="175" mass="20695">MSIFIETKRLYFREILEDDDHNMYELDADPEVHKYLGKKPISKIEEAREVITFIRQQYIENGIGRLAIIEKDTNNFVGWGGLKLIKELTNSHINYHDLGYRFMKKYWGKGYATESSLAVIDYAFMRLKLPVIYAIADENNLQSQKVLEKCGFKKRDLFDYQSQPHYWLDLVNPES</sequence>
<name>A0A318UN73_9SPHI</name>
<proteinExistence type="predicted"/>
<dbReference type="InterPro" id="IPR000182">
    <property type="entry name" value="GNAT_dom"/>
</dbReference>
<dbReference type="OrthoDB" id="9788916at2"/>
<gene>
    <name evidence="2" type="ORF">B0O44_101457</name>
</gene>
<keyword evidence="3" id="KW-1185">Reference proteome</keyword>
<dbReference type="PROSITE" id="PS51186">
    <property type="entry name" value="GNAT"/>
    <property type="match status" value="1"/>
</dbReference>
<dbReference type="Gene3D" id="3.40.630.30">
    <property type="match status" value="1"/>
</dbReference>
<dbReference type="PANTHER" id="PTHR43792">
    <property type="entry name" value="GNAT FAMILY, PUTATIVE (AFU_ORTHOLOGUE AFUA_3G00765)-RELATED-RELATED"/>
    <property type="match status" value="1"/>
</dbReference>
<dbReference type="AlphaFoldDB" id="A0A318UN73"/>
<comment type="caution">
    <text evidence="2">The sequence shown here is derived from an EMBL/GenBank/DDBJ whole genome shotgun (WGS) entry which is preliminary data.</text>
</comment>
<reference evidence="2 3" key="1">
    <citation type="submission" date="2018-06" db="EMBL/GenBank/DDBJ databases">
        <title>Genomic Encyclopedia of Archaeal and Bacterial Type Strains, Phase II (KMG-II): from individual species to whole genera.</title>
        <authorList>
            <person name="Goeker M."/>
        </authorList>
    </citation>
    <scope>NUCLEOTIDE SEQUENCE [LARGE SCALE GENOMIC DNA]</scope>
    <source>
        <strain evidence="2 3">DSM 27372</strain>
    </source>
</reference>
<dbReference type="Proteomes" id="UP000248198">
    <property type="component" value="Unassembled WGS sequence"/>
</dbReference>
<dbReference type="InterPro" id="IPR051531">
    <property type="entry name" value="N-acetyltransferase"/>
</dbReference>
<organism evidence="2 3">
    <name type="scientific">Pedobacter nutrimenti</name>
    <dbReference type="NCBI Taxonomy" id="1241337"/>
    <lineage>
        <taxon>Bacteria</taxon>
        <taxon>Pseudomonadati</taxon>
        <taxon>Bacteroidota</taxon>
        <taxon>Sphingobacteriia</taxon>
        <taxon>Sphingobacteriales</taxon>
        <taxon>Sphingobacteriaceae</taxon>
        <taxon>Pedobacter</taxon>
    </lineage>
</organism>
<evidence type="ECO:0000259" key="1">
    <source>
        <dbReference type="PROSITE" id="PS51186"/>
    </source>
</evidence>
<dbReference type="SUPFAM" id="SSF55729">
    <property type="entry name" value="Acyl-CoA N-acyltransferases (Nat)"/>
    <property type="match status" value="1"/>
</dbReference>
<protein>
    <submittedName>
        <fullName evidence="2">RimJ/RimL family protein N-acetyltransferase</fullName>
    </submittedName>
</protein>
<dbReference type="EMBL" id="QKLU01000001">
    <property type="protein sequence ID" value="PYF76980.1"/>
    <property type="molecule type" value="Genomic_DNA"/>
</dbReference>
<dbReference type="PANTHER" id="PTHR43792:SF16">
    <property type="entry name" value="N-ACETYLTRANSFERASE DOMAIN-CONTAINING PROTEIN"/>
    <property type="match status" value="1"/>
</dbReference>
<evidence type="ECO:0000313" key="3">
    <source>
        <dbReference type="Proteomes" id="UP000248198"/>
    </source>
</evidence>
<dbReference type="GO" id="GO:0016747">
    <property type="term" value="F:acyltransferase activity, transferring groups other than amino-acyl groups"/>
    <property type="evidence" value="ECO:0007669"/>
    <property type="project" value="InterPro"/>
</dbReference>
<feature type="domain" description="N-acetyltransferase" evidence="1">
    <location>
        <begin position="10"/>
        <end position="173"/>
    </location>
</feature>
<dbReference type="InterPro" id="IPR016181">
    <property type="entry name" value="Acyl_CoA_acyltransferase"/>
</dbReference>